<sequence length="42" mass="4518">MEFRLSDQNTSVGEFSNSSQSMIAISVLATPPGLISLPEIFC</sequence>
<dbReference type="Proteomes" id="UP000058857">
    <property type="component" value="Chromosome 1"/>
</dbReference>
<gene>
    <name evidence="1" type="ORF">LBBP_01915</name>
</gene>
<accession>A0A0S2IRB1</accession>
<reference evidence="1 2" key="1">
    <citation type="journal article" date="2015" name="PLoS Negl. Trop. Dis.">
        <title>Distribution of Plasmids in Distinct Leptospira Pathogenic Species.</title>
        <authorList>
            <person name="Wang Y."/>
            <person name="Zhuang X."/>
            <person name="Zhong Y."/>
            <person name="Zhang C."/>
            <person name="Zhang Y."/>
            <person name="Zeng L."/>
            <person name="Zhu Y."/>
            <person name="He P."/>
            <person name="Dong K."/>
            <person name="Pal U."/>
            <person name="Guo X."/>
            <person name="Qin J."/>
        </authorList>
    </citation>
    <scope>NUCLEOTIDE SEQUENCE [LARGE SCALE GENOMIC DNA]</scope>
    <source>
        <strain evidence="1 2">56604</strain>
    </source>
</reference>
<organism evidence="1">
    <name type="scientific">Leptospira borgpetersenii serovar Ballum</name>
    <dbReference type="NCBI Taxonomy" id="280505"/>
    <lineage>
        <taxon>Bacteria</taxon>
        <taxon>Pseudomonadati</taxon>
        <taxon>Spirochaetota</taxon>
        <taxon>Spirochaetia</taxon>
        <taxon>Leptospirales</taxon>
        <taxon>Leptospiraceae</taxon>
        <taxon>Leptospira</taxon>
    </lineage>
</organism>
<dbReference type="AlphaFoldDB" id="A0A0S2IRB1"/>
<proteinExistence type="predicted"/>
<protein>
    <submittedName>
        <fullName evidence="1">Uncharacterized protein</fullName>
    </submittedName>
</protein>
<dbReference type="EMBL" id="CP012029">
    <property type="protein sequence ID" value="ALO26192.1"/>
    <property type="molecule type" value="Genomic_DNA"/>
</dbReference>
<name>A0A0S2IRB1_LEPBO</name>
<evidence type="ECO:0000313" key="1">
    <source>
        <dbReference type="EMBL" id="ALO26192.1"/>
    </source>
</evidence>
<evidence type="ECO:0000313" key="2">
    <source>
        <dbReference type="Proteomes" id="UP000058857"/>
    </source>
</evidence>
<dbReference type="PATRIC" id="fig|280505.15.peg.1877"/>